<accession>A0A224YF89</accession>
<dbReference type="SUPFAM" id="SSF55174">
    <property type="entry name" value="Alpha-L RNA-binding motif"/>
    <property type="match status" value="1"/>
</dbReference>
<dbReference type="PROSITE" id="PS50889">
    <property type="entry name" value="S4"/>
    <property type="match status" value="1"/>
</dbReference>
<reference evidence="4" key="1">
    <citation type="journal article" date="2017" name="Parasit. Vectors">
        <title>Sialotranscriptomics of Rhipicephalus zambeziensis reveals intricate expression profiles of secretory proteins and suggests tight temporal transcriptional regulation during blood-feeding.</title>
        <authorList>
            <person name="de Castro M.H."/>
            <person name="de Klerk D."/>
            <person name="Pienaar R."/>
            <person name="Rees D.J.G."/>
            <person name="Mans B.J."/>
        </authorList>
    </citation>
    <scope>NUCLEOTIDE SEQUENCE</scope>
    <source>
        <tissue evidence="4">Salivary glands</tissue>
    </source>
</reference>
<evidence type="ECO:0000256" key="1">
    <source>
        <dbReference type="PROSITE-ProRule" id="PRU00182"/>
    </source>
</evidence>
<sequence>MAARVTTDQQNTLRPLSVDHLCGVDGPADLSLLKRACSPSLQLKACDKLLLVQLQSGQGRYCLGALTMLRVVARWSVLRRSVVTAARRSMARCLATDRSPGMLLRVPPLLAFRTFPYLQPVRSKSKKAKSKATQDEEDEEEEDRDEEGESQEPGDNEKTAYVSSLRIDSIMKAGVNLSKTKVVESFYSGSIRLNGRKVTKKSTQVSVGDEVDHILVFSAQNPNLMEVDRVTLLATHHDRVTDKGRFQVRLRCQRRLVIEKYADED</sequence>
<dbReference type="PANTHER" id="PTHR13633:SF3">
    <property type="entry name" value="MITOCHONDRIAL TRANSCRIPTION RESCUE FACTOR 1"/>
    <property type="match status" value="1"/>
</dbReference>
<feature type="compositionally biased region" description="Acidic residues" evidence="2">
    <location>
        <begin position="135"/>
        <end position="154"/>
    </location>
</feature>
<dbReference type="Pfam" id="PF25818">
    <property type="entry name" value="MTRES1_C"/>
    <property type="match status" value="1"/>
</dbReference>
<feature type="domain" description="Mitochondrial transcription rescue factor 1 C-terminal" evidence="3">
    <location>
        <begin position="159"/>
        <end position="258"/>
    </location>
</feature>
<feature type="region of interest" description="Disordered" evidence="2">
    <location>
        <begin position="124"/>
        <end position="159"/>
    </location>
</feature>
<dbReference type="PANTHER" id="PTHR13633">
    <property type="entry name" value="MITOCHONDRIAL TRANSCRIPTION RESCUE FACTOR 1"/>
    <property type="match status" value="1"/>
</dbReference>
<dbReference type="CDD" id="cd00165">
    <property type="entry name" value="S4"/>
    <property type="match status" value="1"/>
</dbReference>
<dbReference type="GO" id="GO:0003723">
    <property type="term" value="F:RNA binding"/>
    <property type="evidence" value="ECO:0007669"/>
    <property type="project" value="UniProtKB-KW"/>
</dbReference>
<organism evidence="4">
    <name type="scientific">Rhipicephalus zambeziensis</name>
    <dbReference type="NCBI Taxonomy" id="60191"/>
    <lineage>
        <taxon>Eukaryota</taxon>
        <taxon>Metazoa</taxon>
        <taxon>Ecdysozoa</taxon>
        <taxon>Arthropoda</taxon>
        <taxon>Chelicerata</taxon>
        <taxon>Arachnida</taxon>
        <taxon>Acari</taxon>
        <taxon>Parasitiformes</taxon>
        <taxon>Ixodida</taxon>
        <taxon>Ixodoidea</taxon>
        <taxon>Ixodidae</taxon>
        <taxon>Rhipicephalinae</taxon>
        <taxon>Rhipicephalus</taxon>
        <taxon>Rhipicephalus</taxon>
    </lineage>
</organism>
<evidence type="ECO:0000256" key="2">
    <source>
        <dbReference type="SAM" id="MobiDB-lite"/>
    </source>
</evidence>
<dbReference type="InterPro" id="IPR057896">
    <property type="entry name" value="MTRES1_C"/>
</dbReference>
<name>A0A224YF89_9ACAR</name>
<dbReference type="GO" id="GO:1903108">
    <property type="term" value="P:regulation of mitochondrial transcription"/>
    <property type="evidence" value="ECO:0007669"/>
    <property type="project" value="TreeGrafter"/>
</dbReference>
<dbReference type="EMBL" id="GFPF01001294">
    <property type="protein sequence ID" value="MAA12440.1"/>
    <property type="molecule type" value="Transcribed_RNA"/>
</dbReference>
<evidence type="ECO:0000313" key="4">
    <source>
        <dbReference type="EMBL" id="MAA12440.1"/>
    </source>
</evidence>
<evidence type="ECO:0000259" key="3">
    <source>
        <dbReference type="Pfam" id="PF25818"/>
    </source>
</evidence>
<dbReference type="GO" id="GO:0005739">
    <property type="term" value="C:mitochondrion"/>
    <property type="evidence" value="ECO:0007669"/>
    <property type="project" value="TreeGrafter"/>
</dbReference>
<protein>
    <submittedName>
        <fullName evidence="4">Protein containing S4 domain</fullName>
    </submittedName>
</protein>
<keyword evidence="1" id="KW-0694">RNA-binding</keyword>
<dbReference type="AlphaFoldDB" id="A0A224YF89"/>
<proteinExistence type="predicted"/>